<name>A0A314UW88_PRUYE</name>
<organism evidence="1 2">
    <name type="scientific">Prunus yedoensis var. nudiflora</name>
    <dbReference type="NCBI Taxonomy" id="2094558"/>
    <lineage>
        <taxon>Eukaryota</taxon>
        <taxon>Viridiplantae</taxon>
        <taxon>Streptophyta</taxon>
        <taxon>Embryophyta</taxon>
        <taxon>Tracheophyta</taxon>
        <taxon>Spermatophyta</taxon>
        <taxon>Magnoliopsida</taxon>
        <taxon>eudicotyledons</taxon>
        <taxon>Gunneridae</taxon>
        <taxon>Pentapetalae</taxon>
        <taxon>rosids</taxon>
        <taxon>fabids</taxon>
        <taxon>Rosales</taxon>
        <taxon>Rosaceae</taxon>
        <taxon>Amygdaloideae</taxon>
        <taxon>Amygdaleae</taxon>
        <taxon>Prunus</taxon>
    </lineage>
</organism>
<dbReference type="Proteomes" id="UP000250321">
    <property type="component" value="Unassembled WGS sequence"/>
</dbReference>
<evidence type="ECO:0000313" key="2">
    <source>
        <dbReference type="Proteomes" id="UP000250321"/>
    </source>
</evidence>
<reference evidence="1 2" key="1">
    <citation type="submission" date="2018-02" db="EMBL/GenBank/DDBJ databases">
        <title>Draft genome of wild Prunus yedoensis var. nudiflora.</title>
        <authorList>
            <person name="Baek S."/>
            <person name="Kim J.-H."/>
            <person name="Choi K."/>
            <person name="Kim G.-B."/>
            <person name="Cho A."/>
            <person name="Jang H."/>
            <person name="Shin C.-H."/>
            <person name="Yu H.-J."/>
            <person name="Mun J.-H."/>
        </authorList>
    </citation>
    <scope>NUCLEOTIDE SEQUENCE [LARGE SCALE GENOMIC DNA]</scope>
    <source>
        <strain evidence="2">cv. Jeju island</strain>
        <tissue evidence="1">Leaf</tissue>
    </source>
</reference>
<sequence length="102" mass="11076">MASSQTSISLLFFRKTRALETVFNTDLTTLHTPRGAIVEEEEELSSALLQMKVLEVPADESARAVFGTIADESARVVFGTIDSVRSVFGTIADDSLELSSNH</sequence>
<dbReference type="AlphaFoldDB" id="A0A314UW88"/>
<dbReference type="EMBL" id="PJQY01002979">
    <property type="protein sequence ID" value="PQM41178.1"/>
    <property type="molecule type" value="Genomic_DNA"/>
</dbReference>
<protein>
    <submittedName>
        <fullName evidence="1">Uncharacterized protein</fullName>
    </submittedName>
</protein>
<evidence type="ECO:0000313" key="1">
    <source>
        <dbReference type="EMBL" id="PQM41178.1"/>
    </source>
</evidence>
<keyword evidence="2" id="KW-1185">Reference proteome</keyword>
<proteinExistence type="predicted"/>
<comment type="caution">
    <text evidence="1">The sequence shown here is derived from an EMBL/GenBank/DDBJ whole genome shotgun (WGS) entry which is preliminary data.</text>
</comment>
<gene>
    <name evidence="1" type="ORF">Pyn_20896</name>
</gene>
<accession>A0A314UW88</accession>